<dbReference type="EMBL" id="BMAV01015878">
    <property type="protein sequence ID" value="GFY66188.1"/>
    <property type="molecule type" value="Genomic_DNA"/>
</dbReference>
<protein>
    <submittedName>
        <fullName evidence="1">Uncharacterized protein</fullName>
    </submittedName>
</protein>
<evidence type="ECO:0000313" key="1">
    <source>
        <dbReference type="EMBL" id="GFY66188.1"/>
    </source>
</evidence>
<name>A0A8X6Y5S4_9ARAC</name>
<sequence>MFVIISFIRGVDYHHFQYLIKLKWSKFLYARTIGHRKKASVVREHSQWLLYLARISIQCKTLEDQESISCFYPAGPENTSSQV</sequence>
<comment type="caution">
    <text evidence="1">The sequence shown here is derived from an EMBL/GenBank/DDBJ whole genome shotgun (WGS) entry which is preliminary data.</text>
</comment>
<organism evidence="1 2">
    <name type="scientific">Trichonephila inaurata madagascariensis</name>
    <dbReference type="NCBI Taxonomy" id="2747483"/>
    <lineage>
        <taxon>Eukaryota</taxon>
        <taxon>Metazoa</taxon>
        <taxon>Ecdysozoa</taxon>
        <taxon>Arthropoda</taxon>
        <taxon>Chelicerata</taxon>
        <taxon>Arachnida</taxon>
        <taxon>Araneae</taxon>
        <taxon>Araneomorphae</taxon>
        <taxon>Entelegynae</taxon>
        <taxon>Araneoidea</taxon>
        <taxon>Nephilidae</taxon>
        <taxon>Trichonephila</taxon>
        <taxon>Trichonephila inaurata</taxon>
    </lineage>
</organism>
<keyword evidence="2" id="KW-1185">Reference proteome</keyword>
<dbReference type="Proteomes" id="UP000886998">
    <property type="component" value="Unassembled WGS sequence"/>
</dbReference>
<dbReference type="AlphaFoldDB" id="A0A8X6Y5S4"/>
<gene>
    <name evidence="1" type="ORF">TNIN_203701</name>
</gene>
<evidence type="ECO:0000313" key="2">
    <source>
        <dbReference type="Proteomes" id="UP000886998"/>
    </source>
</evidence>
<reference evidence="1" key="1">
    <citation type="submission" date="2020-08" db="EMBL/GenBank/DDBJ databases">
        <title>Multicomponent nature underlies the extraordinary mechanical properties of spider dragline silk.</title>
        <authorList>
            <person name="Kono N."/>
            <person name="Nakamura H."/>
            <person name="Mori M."/>
            <person name="Yoshida Y."/>
            <person name="Ohtoshi R."/>
            <person name="Malay A.D."/>
            <person name="Moran D.A.P."/>
            <person name="Tomita M."/>
            <person name="Numata K."/>
            <person name="Arakawa K."/>
        </authorList>
    </citation>
    <scope>NUCLEOTIDE SEQUENCE</scope>
</reference>
<proteinExistence type="predicted"/>
<accession>A0A8X6Y5S4</accession>